<dbReference type="Gene3D" id="3.40.250.10">
    <property type="entry name" value="Rhodanese-like domain"/>
    <property type="match status" value="2"/>
</dbReference>
<dbReference type="InterPro" id="IPR001763">
    <property type="entry name" value="Rhodanese-like_dom"/>
</dbReference>
<accession>A0ABT7Y586</accession>
<keyword evidence="2" id="KW-0677">Repeat</keyword>
<evidence type="ECO:0000256" key="1">
    <source>
        <dbReference type="ARBA" id="ARBA00022679"/>
    </source>
</evidence>
<dbReference type="PANTHER" id="PTHR11364:SF27">
    <property type="entry name" value="SULFURTRANSFERASE"/>
    <property type="match status" value="1"/>
</dbReference>
<dbReference type="SUPFAM" id="SSF52821">
    <property type="entry name" value="Rhodanese/Cell cycle control phosphatase"/>
    <property type="match status" value="2"/>
</dbReference>
<dbReference type="CDD" id="cd01449">
    <property type="entry name" value="TST_Repeat_2"/>
    <property type="match status" value="1"/>
</dbReference>
<name>A0ABT7Y586_9VIBR</name>
<dbReference type="GO" id="GO:0016740">
    <property type="term" value="F:transferase activity"/>
    <property type="evidence" value="ECO:0007669"/>
    <property type="project" value="UniProtKB-KW"/>
</dbReference>
<evidence type="ECO:0000313" key="5">
    <source>
        <dbReference type="Proteomes" id="UP001169719"/>
    </source>
</evidence>
<keyword evidence="5" id="KW-1185">Reference proteome</keyword>
<sequence>MTSPLVCTKWLYDNLDNPDVVVLDSSIDFQIPAETEKDKTNVIPGSLRFDYDTVFCDVESSLPHMMPSEQRFNEQAQALGLDNDSIIVVYDNSGTFASPRAYWMFKAMGHEKVFILDGGLTEWKRAGYPVVQHYRNMAKSGNFTGRLIPHYFVDADTVENEINNSSSQTVDARGLARFKAQTPEPREGVRSGHIPNSLCLPFATLMDSHKLKPQSELQAILETALERDKAHYLFSCGSGVTACIVAVVAEICGYKNLSVYDGSWTEWGQDHHRPIATPTK</sequence>
<reference evidence="4" key="1">
    <citation type="submission" date="2024-05" db="EMBL/GenBank/DDBJ databases">
        <title>Genome Sequences of Four Agar- Degrading Marine Bacteria.</title>
        <authorList>
            <person name="Phillips E.K."/>
            <person name="Shaffer J.C."/>
            <person name="Henson M.W."/>
            <person name="Temperton B."/>
            <person name="Thrash C.J."/>
            <person name="Martin M.O."/>
        </authorList>
    </citation>
    <scope>NUCLEOTIDE SEQUENCE</scope>
    <source>
        <strain evidence="4">EKP203</strain>
    </source>
</reference>
<evidence type="ECO:0000313" key="4">
    <source>
        <dbReference type="EMBL" id="MDN2483165.1"/>
    </source>
</evidence>
<feature type="domain" description="Rhodanese" evidence="3">
    <location>
        <begin position="16"/>
        <end position="132"/>
    </location>
</feature>
<evidence type="ECO:0000256" key="2">
    <source>
        <dbReference type="ARBA" id="ARBA00022737"/>
    </source>
</evidence>
<dbReference type="EMBL" id="JAUEOZ010000002">
    <property type="protein sequence ID" value="MDN2483165.1"/>
    <property type="molecule type" value="Genomic_DNA"/>
</dbReference>
<dbReference type="Pfam" id="PF00581">
    <property type="entry name" value="Rhodanese"/>
    <property type="match status" value="2"/>
</dbReference>
<dbReference type="EC" id="2.8.1.-" evidence="4"/>
<protein>
    <submittedName>
        <fullName evidence="4">Sulfurtransferase</fullName>
        <ecNumber evidence="4">2.8.1.-</ecNumber>
    </submittedName>
</protein>
<comment type="caution">
    <text evidence="4">The sequence shown here is derived from an EMBL/GenBank/DDBJ whole genome shotgun (WGS) entry which is preliminary data.</text>
</comment>
<dbReference type="InterPro" id="IPR045078">
    <property type="entry name" value="TST/MPST-like"/>
</dbReference>
<dbReference type="InterPro" id="IPR036873">
    <property type="entry name" value="Rhodanese-like_dom_sf"/>
</dbReference>
<dbReference type="PROSITE" id="PS50206">
    <property type="entry name" value="RHODANESE_3"/>
    <property type="match status" value="2"/>
</dbReference>
<organism evidence="4 5">
    <name type="scientific">Vibrio agarivorans</name>
    <dbReference type="NCBI Taxonomy" id="153622"/>
    <lineage>
        <taxon>Bacteria</taxon>
        <taxon>Pseudomonadati</taxon>
        <taxon>Pseudomonadota</taxon>
        <taxon>Gammaproteobacteria</taxon>
        <taxon>Vibrionales</taxon>
        <taxon>Vibrionaceae</taxon>
        <taxon>Vibrio</taxon>
    </lineage>
</organism>
<keyword evidence="1 4" id="KW-0808">Transferase</keyword>
<gene>
    <name evidence="4" type="ORF">QWJ08_17610</name>
</gene>
<dbReference type="RefSeq" id="WP_289963226.1">
    <property type="nucleotide sequence ID" value="NZ_JAUEOZ010000002.1"/>
</dbReference>
<dbReference type="PANTHER" id="PTHR11364">
    <property type="entry name" value="THIOSULFATE SULFERTANSFERASE"/>
    <property type="match status" value="1"/>
</dbReference>
<feature type="domain" description="Rhodanese" evidence="3">
    <location>
        <begin position="163"/>
        <end position="276"/>
    </location>
</feature>
<dbReference type="CDD" id="cd01448">
    <property type="entry name" value="TST_Repeat_1"/>
    <property type="match status" value="1"/>
</dbReference>
<evidence type="ECO:0000259" key="3">
    <source>
        <dbReference type="PROSITE" id="PS50206"/>
    </source>
</evidence>
<proteinExistence type="predicted"/>
<dbReference type="SMART" id="SM00450">
    <property type="entry name" value="RHOD"/>
    <property type="match status" value="2"/>
</dbReference>
<dbReference type="Proteomes" id="UP001169719">
    <property type="component" value="Unassembled WGS sequence"/>
</dbReference>